<protein>
    <submittedName>
        <fullName evidence="1">DUF2283 domain-containing protein</fullName>
    </submittedName>
</protein>
<dbReference type="InterPro" id="IPR019270">
    <property type="entry name" value="DUF2283"/>
</dbReference>
<name>A0A2T1DN33_9CYAN</name>
<dbReference type="STRING" id="1920490.GCA_001895925_00611"/>
<organism evidence="1 2">
    <name type="scientific">Phormidesmis priestleyi ULC007</name>
    <dbReference type="NCBI Taxonomy" id="1920490"/>
    <lineage>
        <taxon>Bacteria</taxon>
        <taxon>Bacillati</taxon>
        <taxon>Cyanobacteriota</taxon>
        <taxon>Cyanophyceae</taxon>
        <taxon>Leptolyngbyales</taxon>
        <taxon>Leptolyngbyaceae</taxon>
        <taxon>Phormidesmis</taxon>
    </lineage>
</organism>
<evidence type="ECO:0000313" key="1">
    <source>
        <dbReference type="EMBL" id="PSB21908.1"/>
    </source>
</evidence>
<evidence type="ECO:0000313" key="2">
    <source>
        <dbReference type="Proteomes" id="UP000238634"/>
    </source>
</evidence>
<dbReference type="Proteomes" id="UP000238634">
    <property type="component" value="Unassembled WGS sequence"/>
</dbReference>
<gene>
    <name evidence="1" type="ORF">C7B65_00325</name>
</gene>
<dbReference type="OrthoDB" id="9799722at2"/>
<sequence>MNQQIKVWFDPEGDFLEVVFLDKPGYMRETNHDAVMERIDEEGNILGFSILGISHLDKSNPLIAQLTPKAS</sequence>
<reference evidence="1 2" key="2">
    <citation type="submission" date="2018-03" db="EMBL/GenBank/DDBJ databases">
        <title>The ancient ancestry and fast evolution of plastids.</title>
        <authorList>
            <person name="Moore K.R."/>
            <person name="Magnabosco C."/>
            <person name="Momper L."/>
            <person name="Gold D.A."/>
            <person name="Bosak T."/>
            <person name="Fournier G.P."/>
        </authorList>
    </citation>
    <scope>NUCLEOTIDE SEQUENCE [LARGE SCALE GENOMIC DNA]</scope>
    <source>
        <strain evidence="1 2">ULC007</strain>
    </source>
</reference>
<reference evidence="1 2" key="1">
    <citation type="submission" date="2018-02" db="EMBL/GenBank/DDBJ databases">
        <authorList>
            <person name="Cohen D.B."/>
            <person name="Kent A.D."/>
        </authorList>
    </citation>
    <scope>NUCLEOTIDE SEQUENCE [LARGE SCALE GENOMIC DNA]</scope>
    <source>
        <strain evidence="1 2">ULC007</strain>
    </source>
</reference>
<dbReference type="AlphaFoldDB" id="A0A2T1DN33"/>
<accession>A0A2T1DN33</accession>
<proteinExistence type="predicted"/>
<comment type="caution">
    <text evidence="1">The sequence shown here is derived from an EMBL/GenBank/DDBJ whole genome shotgun (WGS) entry which is preliminary data.</text>
</comment>
<dbReference type="EMBL" id="PVWG01000001">
    <property type="protein sequence ID" value="PSB21908.1"/>
    <property type="molecule type" value="Genomic_DNA"/>
</dbReference>
<dbReference type="RefSeq" id="WP_073068933.1">
    <property type="nucleotide sequence ID" value="NZ_MPPI01000001.1"/>
</dbReference>
<keyword evidence="2" id="KW-1185">Reference proteome</keyword>
<dbReference type="Pfam" id="PF10049">
    <property type="entry name" value="DUF2283"/>
    <property type="match status" value="1"/>
</dbReference>